<feature type="transmembrane region" description="Helical" evidence="1">
    <location>
        <begin position="52"/>
        <end position="70"/>
    </location>
</feature>
<keyword evidence="1" id="KW-0472">Membrane</keyword>
<keyword evidence="1" id="KW-0812">Transmembrane</keyword>
<evidence type="ECO:0000256" key="1">
    <source>
        <dbReference type="SAM" id="Phobius"/>
    </source>
</evidence>
<name>A0A9Q0N043_9DIPT</name>
<dbReference type="EMBL" id="WJQU01000003">
    <property type="protein sequence ID" value="KAJ6640329.1"/>
    <property type="molecule type" value="Genomic_DNA"/>
</dbReference>
<protein>
    <submittedName>
        <fullName evidence="2">Uncharacterized protein</fullName>
    </submittedName>
</protein>
<dbReference type="AlphaFoldDB" id="A0A9Q0N043"/>
<keyword evidence="3" id="KW-1185">Reference proteome</keyword>
<dbReference type="Proteomes" id="UP001151699">
    <property type="component" value="Chromosome X"/>
</dbReference>
<accession>A0A9Q0N043</accession>
<gene>
    <name evidence="2" type="ORF">Bhyg_13079</name>
</gene>
<keyword evidence="1" id="KW-1133">Transmembrane helix</keyword>
<organism evidence="2 3">
    <name type="scientific">Pseudolycoriella hygida</name>
    <dbReference type="NCBI Taxonomy" id="35572"/>
    <lineage>
        <taxon>Eukaryota</taxon>
        <taxon>Metazoa</taxon>
        <taxon>Ecdysozoa</taxon>
        <taxon>Arthropoda</taxon>
        <taxon>Hexapoda</taxon>
        <taxon>Insecta</taxon>
        <taxon>Pterygota</taxon>
        <taxon>Neoptera</taxon>
        <taxon>Endopterygota</taxon>
        <taxon>Diptera</taxon>
        <taxon>Nematocera</taxon>
        <taxon>Sciaroidea</taxon>
        <taxon>Sciaridae</taxon>
        <taxon>Pseudolycoriella</taxon>
    </lineage>
</organism>
<reference evidence="2" key="1">
    <citation type="submission" date="2022-07" db="EMBL/GenBank/DDBJ databases">
        <authorList>
            <person name="Trinca V."/>
            <person name="Uliana J.V.C."/>
            <person name="Torres T.T."/>
            <person name="Ward R.J."/>
            <person name="Monesi N."/>
        </authorList>
    </citation>
    <scope>NUCLEOTIDE SEQUENCE</scope>
    <source>
        <strain evidence="2">HSMRA1968</strain>
        <tissue evidence="2">Whole embryos</tissue>
    </source>
</reference>
<comment type="caution">
    <text evidence="2">The sequence shown here is derived from an EMBL/GenBank/DDBJ whole genome shotgun (WGS) entry which is preliminary data.</text>
</comment>
<proteinExistence type="predicted"/>
<feature type="transmembrane region" description="Helical" evidence="1">
    <location>
        <begin position="12"/>
        <end position="32"/>
    </location>
</feature>
<evidence type="ECO:0000313" key="3">
    <source>
        <dbReference type="Proteomes" id="UP001151699"/>
    </source>
</evidence>
<sequence>MNRKLRHVESLDVVREILGSICVRGGVFFYFFHEIFNDQWLLNAFFMSTNNFSFQINFVVFFGLWLIIFFKEYKC</sequence>
<evidence type="ECO:0000313" key="2">
    <source>
        <dbReference type="EMBL" id="KAJ6640329.1"/>
    </source>
</evidence>